<dbReference type="CDD" id="cd05247">
    <property type="entry name" value="UDP_G4E_1_SDR_e"/>
    <property type="match status" value="1"/>
</dbReference>
<dbReference type="NCBIfam" id="TIGR01179">
    <property type="entry name" value="galE"/>
    <property type="match status" value="1"/>
</dbReference>
<evidence type="ECO:0000256" key="3">
    <source>
        <dbReference type="ARBA" id="ARBA00004947"/>
    </source>
</evidence>
<comment type="caution">
    <text evidence="11">The sequence shown here is derived from an EMBL/GenBank/DDBJ whole genome shotgun (WGS) entry which is preliminary data.</text>
</comment>
<dbReference type="Pfam" id="PF16363">
    <property type="entry name" value="GDP_Man_Dehyd"/>
    <property type="match status" value="1"/>
</dbReference>
<dbReference type="PANTHER" id="PTHR43725">
    <property type="entry name" value="UDP-GLUCOSE 4-EPIMERASE"/>
    <property type="match status" value="1"/>
</dbReference>
<feature type="domain" description="NAD(P)-binding" evidence="10">
    <location>
        <begin position="5"/>
        <end position="324"/>
    </location>
</feature>
<dbReference type="AlphaFoldDB" id="A0A8G2FCK9"/>
<evidence type="ECO:0000256" key="2">
    <source>
        <dbReference type="ARBA" id="ARBA00001911"/>
    </source>
</evidence>
<keyword evidence="9" id="KW-0119">Carbohydrate metabolism</keyword>
<evidence type="ECO:0000256" key="4">
    <source>
        <dbReference type="ARBA" id="ARBA00007637"/>
    </source>
</evidence>
<evidence type="ECO:0000313" key="12">
    <source>
        <dbReference type="Proteomes" id="UP000186308"/>
    </source>
</evidence>
<dbReference type="InterPro" id="IPR036291">
    <property type="entry name" value="NAD(P)-bd_dom_sf"/>
</dbReference>
<dbReference type="GO" id="GO:0003978">
    <property type="term" value="F:UDP-glucose 4-epimerase activity"/>
    <property type="evidence" value="ECO:0007669"/>
    <property type="project" value="UniProtKB-UniRule"/>
</dbReference>
<reference evidence="11 12" key="1">
    <citation type="submission" date="2017-01" db="EMBL/GenBank/DDBJ databases">
        <authorList>
            <person name="Varghese N."/>
            <person name="Submissions S."/>
        </authorList>
    </citation>
    <scope>NUCLEOTIDE SEQUENCE [LARGE SCALE GENOMIC DNA]</scope>
    <source>
        <strain evidence="11 12">ATCC 35905</strain>
    </source>
</reference>
<keyword evidence="12" id="KW-1185">Reference proteome</keyword>
<dbReference type="GO" id="GO:0005829">
    <property type="term" value="C:cytosol"/>
    <property type="evidence" value="ECO:0007669"/>
    <property type="project" value="TreeGrafter"/>
</dbReference>
<dbReference type="OrthoDB" id="9801785at2"/>
<dbReference type="SUPFAM" id="SSF51735">
    <property type="entry name" value="NAD(P)-binding Rossmann-fold domains"/>
    <property type="match status" value="1"/>
</dbReference>
<dbReference type="Gene3D" id="3.90.25.10">
    <property type="entry name" value="UDP-galactose 4-epimerase, domain 1"/>
    <property type="match status" value="1"/>
</dbReference>
<evidence type="ECO:0000259" key="10">
    <source>
        <dbReference type="Pfam" id="PF16363"/>
    </source>
</evidence>
<dbReference type="EC" id="5.1.3.2" evidence="5 9"/>
<accession>A0A8G2FCK9</accession>
<keyword evidence="8 9" id="KW-0413">Isomerase</keyword>
<comment type="pathway">
    <text evidence="3 9">Carbohydrate metabolism; galactose metabolism.</text>
</comment>
<evidence type="ECO:0000256" key="6">
    <source>
        <dbReference type="ARBA" id="ARBA00018569"/>
    </source>
</evidence>
<dbReference type="InterPro" id="IPR005886">
    <property type="entry name" value="UDP_G4E"/>
</dbReference>
<dbReference type="Gene3D" id="3.40.50.720">
    <property type="entry name" value="NAD(P)-binding Rossmann-like Domain"/>
    <property type="match status" value="1"/>
</dbReference>
<dbReference type="InterPro" id="IPR016040">
    <property type="entry name" value="NAD(P)-bd_dom"/>
</dbReference>
<evidence type="ECO:0000256" key="5">
    <source>
        <dbReference type="ARBA" id="ARBA00013189"/>
    </source>
</evidence>
<evidence type="ECO:0000256" key="7">
    <source>
        <dbReference type="ARBA" id="ARBA00023027"/>
    </source>
</evidence>
<comment type="catalytic activity">
    <reaction evidence="1 9">
        <text>UDP-alpha-D-glucose = UDP-alpha-D-galactose</text>
        <dbReference type="Rhea" id="RHEA:22168"/>
        <dbReference type="ChEBI" id="CHEBI:58885"/>
        <dbReference type="ChEBI" id="CHEBI:66914"/>
        <dbReference type="EC" id="5.1.3.2"/>
    </reaction>
</comment>
<comment type="cofactor">
    <cofactor evidence="2 9">
        <name>NAD(+)</name>
        <dbReference type="ChEBI" id="CHEBI:57540"/>
    </cofactor>
</comment>
<evidence type="ECO:0000256" key="1">
    <source>
        <dbReference type="ARBA" id="ARBA00000083"/>
    </source>
</evidence>
<protein>
    <recommendedName>
        <fullName evidence="6 9">UDP-glucose 4-epimerase</fullName>
        <ecNumber evidence="5 9">5.1.3.2</ecNumber>
    </recommendedName>
</protein>
<dbReference type="NCBIfam" id="NF007956">
    <property type="entry name" value="PRK10675.1"/>
    <property type="match status" value="1"/>
</dbReference>
<organism evidence="11 12">
    <name type="scientific">Acidiphilium rubrum</name>
    <dbReference type="NCBI Taxonomy" id="526"/>
    <lineage>
        <taxon>Bacteria</taxon>
        <taxon>Pseudomonadati</taxon>
        <taxon>Pseudomonadota</taxon>
        <taxon>Alphaproteobacteria</taxon>
        <taxon>Acetobacterales</taxon>
        <taxon>Acidocellaceae</taxon>
        <taxon>Acidiphilium</taxon>
    </lineage>
</organism>
<proteinExistence type="inferred from homology"/>
<dbReference type="PANTHER" id="PTHR43725:SF47">
    <property type="entry name" value="UDP-GLUCOSE 4-EPIMERASE"/>
    <property type="match status" value="1"/>
</dbReference>
<dbReference type="RefSeq" id="WP_029310514.1">
    <property type="nucleotide sequence ID" value="NZ_FTNE01000004.1"/>
</dbReference>
<comment type="similarity">
    <text evidence="4 9">Belongs to the NAD(P)-dependent epimerase/dehydratase family.</text>
</comment>
<gene>
    <name evidence="11" type="ORF">SAMN05421828_104121</name>
</gene>
<name>A0A8G2FCK9_ACIRU</name>
<dbReference type="Proteomes" id="UP000186308">
    <property type="component" value="Unassembled WGS sequence"/>
</dbReference>
<evidence type="ECO:0000256" key="9">
    <source>
        <dbReference type="RuleBase" id="RU366046"/>
    </source>
</evidence>
<comment type="subunit">
    <text evidence="9">Homodimer.</text>
</comment>
<evidence type="ECO:0000313" key="11">
    <source>
        <dbReference type="EMBL" id="SIQ40207.1"/>
    </source>
</evidence>
<evidence type="ECO:0000256" key="8">
    <source>
        <dbReference type="ARBA" id="ARBA00023235"/>
    </source>
</evidence>
<keyword evidence="7 9" id="KW-0520">NAD</keyword>
<dbReference type="EMBL" id="FTNE01000004">
    <property type="protein sequence ID" value="SIQ40207.1"/>
    <property type="molecule type" value="Genomic_DNA"/>
</dbReference>
<sequence length="339" mass="36430">MARILLTGGAGFIGSHTAVVLLERGYDVVLLDDFSNAARDVPARLHRITGVSVPLIEADIRDEAAMAAALAAFPIDAVIHFAAKKAVGESEADPLLYYDANIVGTVRLLAAMRRARVGRIVFSSSATVYGEPDACPITEDAALRVTNVYGRTKLVMEGMITDLVRTGTLQAAAVLRYFNPVGAHPSGVIGEDPSGVPANLMPYLCQTAEGRRPHLNVFGNDYPTHDGSGVRDFIHIMDLAEAHEAALRRVLAHDGDFTVNLGTGTGYSVLDMIAAFEAATGIKVPYKIAPRRPGDVAACYADPARAETLLDWRATRGIEDMCRDAWRWQSKIALTNQTA</sequence>
<dbReference type="GO" id="GO:0006012">
    <property type="term" value="P:galactose metabolic process"/>
    <property type="evidence" value="ECO:0007669"/>
    <property type="project" value="UniProtKB-UniPathway"/>
</dbReference>
<dbReference type="UniPathway" id="UPA00214"/>